<dbReference type="PANTHER" id="PTHR31398">
    <property type="entry name" value="MEIOTIC NUCLEAR DIVISION PROTEIN 1 HOMOLOG"/>
    <property type="match status" value="1"/>
</dbReference>
<comment type="caution">
    <text evidence="2">The sequence shown here is derived from an EMBL/GenBank/DDBJ whole genome shotgun (WGS) entry which is preliminary data.</text>
</comment>
<proteinExistence type="predicted"/>
<evidence type="ECO:0000313" key="2">
    <source>
        <dbReference type="EMBL" id="CAD8073799.1"/>
    </source>
</evidence>
<evidence type="ECO:0008006" key="4">
    <source>
        <dbReference type="Google" id="ProtNLM"/>
    </source>
</evidence>
<dbReference type="GO" id="GO:0007131">
    <property type="term" value="P:reciprocal meiotic recombination"/>
    <property type="evidence" value="ECO:0007669"/>
    <property type="project" value="TreeGrafter"/>
</dbReference>
<sequence>MQRVSKWISKMDIFGQQITLRMNRQSSYKTVFGGCSSLILLMILILIFSSNITSFLNKENLSATVLTEFEEIPSLSLIDDSFFLFALQIDQENFLTKPFYDIKIDQLRIKKFLNGSTIQTEKEIKLIPCTLDRFNKIFSQFGRDMTDQFNQFKLHDFLCFDFNQSFSIQGSYSNLEFEFLKIQVSECSNKTNCASKEELQKEIDKNGAFKIKLIPINKILNPYKPEDNYLQTFLDDSFFFRFLPSNIYKSVDLFIKEYEVINDQSLFPLSQLEYSKIYTIDQTEMKERTELQNNKAQSFVQIQIRKSPYKIKIYRKYLKIDELLSNLGGIQQIFIFFVGAILTIYNRFQLLVELANKLYEFSLVSFQKEKYFQDNLNLVNQMIQNKQDKIPFSEKPRNSDADLEIQPLHSSQINQKSKNELLKFSDQISPSLQQQNLQKKQVENNIKKNKFIYEQEAMALKLNCTNGLEYFQLQIQNLIQRSQPILMTFQMLINFMTCQKVFKNKKHIQLINKAISQISDQIDLFNILTKLNDLEKLKEVIFSEQQLLMFNFAPKPLISLDKTTEVFNRTIVEERTRSNNTKQDEITQESDTSNKIHYHLQADAKMYSKIYSAYDDVLQEAENDQESSICSNLSKQIIFKLGAEVQTIFKLSKLIDFHQNQNNSRRRGMTSDTLRRVLYSKKQILQ</sequence>
<accession>A0A8S1M2F5</accession>
<organism evidence="2 3">
    <name type="scientific">Paramecium sonneborni</name>
    <dbReference type="NCBI Taxonomy" id="65129"/>
    <lineage>
        <taxon>Eukaryota</taxon>
        <taxon>Sar</taxon>
        <taxon>Alveolata</taxon>
        <taxon>Ciliophora</taxon>
        <taxon>Intramacronucleata</taxon>
        <taxon>Oligohymenophorea</taxon>
        <taxon>Peniculida</taxon>
        <taxon>Parameciidae</taxon>
        <taxon>Paramecium</taxon>
    </lineage>
</organism>
<gene>
    <name evidence="2" type="ORF">PSON_ATCC_30995.1.T0310142</name>
</gene>
<dbReference type="AlphaFoldDB" id="A0A8S1M2F5"/>
<keyword evidence="3" id="KW-1185">Reference proteome</keyword>
<dbReference type="GO" id="GO:0005634">
    <property type="term" value="C:nucleus"/>
    <property type="evidence" value="ECO:0007669"/>
    <property type="project" value="TreeGrafter"/>
</dbReference>
<evidence type="ECO:0000256" key="1">
    <source>
        <dbReference type="SAM" id="Phobius"/>
    </source>
</evidence>
<dbReference type="EMBL" id="CAJJDN010000031">
    <property type="protein sequence ID" value="CAD8073799.1"/>
    <property type="molecule type" value="Genomic_DNA"/>
</dbReference>
<evidence type="ECO:0000313" key="3">
    <source>
        <dbReference type="Proteomes" id="UP000692954"/>
    </source>
</evidence>
<feature type="transmembrane region" description="Helical" evidence="1">
    <location>
        <begin position="31"/>
        <end position="52"/>
    </location>
</feature>
<keyword evidence="1" id="KW-1133">Transmembrane helix</keyword>
<keyword evidence="1" id="KW-0472">Membrane</keyword>
<name>A0A8S1M2F5_9CILI</name>
<dbReference type="PANTHER" id="PTHR31398:SF0">
    <property type="entry name" value="MEIOTIC NUCLEAR DIVISION PROTEIN 1 HOMOLOG"/>
    <property type="match status" value="1"/>
</dbReference>
<protein>
    <recommendedName>
        <fullName evidence="4">Transmembrane protein</fullName>
    </recommendedName>
</protein>
<keyword evidence="1" id="KW-0812">Transmembrane</keyword>
<reference evidence="2" key="1">
    <citation type="submission" date="2021-01" db="EMBL/GenBank/DDBJ databases">
        <authorList>
            <consortium name="Genoscope - CEA"/>
            <person name="William W."/>
        </authorList>
    </citation>
    <scope>NUCLEOTIDE SEQUENCE</scope>
</reference>
<dbReference type="Proteomes" id="UP000692954">
    <property type="component" value="Unassembled WGS sequence"/>
</dbReference>
<dbReference type="OrthoDB" id="297907at2759"/>